<dbReference type="InterPro" id="IPR051679">
    <property type="entry name" value="DASS-Related_Transporters"/>
</dbReference>
<feature type="transmembrane region" description="Helical" evidence="5">
    <location>
        <begin position="195"/>
        <end position="215"/>
    </location>
</feature>
<evidence type="ECO:0000256" key="3">
    <source>
        <dbReference type="ARBA" id="ARBA00022989"/>
    </source>
</evidence>
<accession>A0A0J6VJ12</accession>
<dbReference type="PANTHER" id="PTHR43652">
    <property type="entry name" value="BASIC AMINO ACID ANTIPORTER YFCC-RELATED"/>
    <property type="match status" value="1"/>
</dbReference>
<keyword evidence="4 5" id="KW-0472">Membrane</keyword>
<dbReference type="AlphaFoldDB" id="A0A0J6VJ12"/>
<name>A0A0J6VJ12_9HYPH</name>
<dbReference type="PANTHER" id="PTHR43652:SF2">
    <property type="entry name" value="BASIC AMINO ACID ANTIPORTER YFCC-RELATED"/>
    <property type="match status" value="1"/>
</dbReference>
<dbReference type="InterPro" id="IPR001898">
    <property type="entry name" value="SLC13A/DASS"/>
</dbReference>
<feature type="transmembrane region" description="Helical" evidence="5">
    <location>
        <begin position="406"/>
        <end position="429"/>
    </location>
</feature>
<keyword evidence="2 5" id="KW-0812">Transmembrane</keyword>
<keyword evidence="3 5" id="KW-1133">Transmembrane helix</keyword>
<comment type="subcellular location">
    <subcellularLocation>
        <location evidence="1">Membrane</location>
        <topology evidence="1">Multi-pass membrane protein</topology>
    </subcellularLocation>
</comment>
<dbReference type="Proteomes" id="UP000035955">
    <property type="component" value="Unassembled WGS sequence"/>
</dbReference>
<dbReference type="EMBL" id="LABY01000063">
    <property type="protein sequence ID" value="KMO39086.1"/>
    <property type="molecule type" value="Genomic_DNA"/>
</dbReference>
<dbReference type="PATRIC" id="fig|298794.3.peg.6727"/>
<reference evidence="6 7" key="1">
    <citation type="submission" date="2015-03" db="EMBL/GenBank/DDBJ databases">
        <title>Genome sequencing of Methylobacterium variabile DSM 16961.</title>
        <authorList>
            <person name="Chaudhry V."/>
            <person name="Patil P.B."/>
        </authorList>
    </citation>
    <scope>NUCLEOTIDE SEQUENCE [LARGE SCALE GENOMIC DNA]</scope>
    <source>
        <strain evidence="6 7">DSM 16961</strain>
    </source>
</reference>
<feature type="transmembrane region" description="Helical" evidence="5">
    <location>
        <begin position="236"/>
        <end position="252"/>
    </location>
</feature>
<evidence type="ECO:0000256" key="1">
    <source>
        <dbReference type="ARBA" id="ARBA00004141"/>
    </source>
</evidence>
<gene>
    <name evidence="6" type="ORF">VQ02_10590</name>
</gene>
<organism evidence="6 7">
    <name type="scientific">Methylobacterium variabile</name>
    <dbReference type="NCBI Taxonomy" id="298794"/>
    <lineage>
        <taxon>Bacteria</taxon>
        <taxon>Pseudomonadati</taxon>
        <taxon>Pseudomonadota</taxon>
        <taxon>Alphaproteobacteria</taxon>
        <taxon>Hyphomicrobiales</taxon>
        <taxon>Methylobacteriaceae</taxon>
        <taxon>Methylobacterium</taxon>
    </lineage>
</organism>
<evidence type="ECO:0000313" key="6">
    <source>
        <dbReference type="EMBL" id="KMO39086.1"/>
    </source>
</evidence>
<dbReference type="GO" id="GO:0022857">
    <property type="term" value="F:transmembrane transporter activity"/>
    <property type="evidence" value="ECO:0007669"/>
    <property type="project" value="InterPro"/>
</dbReference>
<sequence>MGSATVGGLAWPALVAAATVGLWAFALLPEFLTALLFFAAATILRLAPPEVVFSGFASSAFWLVLSGFVIGAAIRKVGLADRVAGLVAPRLAGSWPALVAGVIGLTYALAFVMPSNMGRIAVLMPVVMALADRAGLPAQGRGRVGLALAVGFGTFQLSASILPANVPNLVMAGAAESAFGLHLAYLPYLALHAPVLGLLKGAVLAACILVLFRPGPLVPADAGPGPGPMSREERRLAGLLLATLALWMTDAVHGVPPAWIGLAAACLCLMPRVGVLSGDEFAAGVNIRTCLYIAGILGFAAFVARTGLGDRVGAALVAVLPLDPARPGASFASLVGLATLLNFAVTANGIPALFTPLARLLAEGSGLPLATVLMVQVIGYATPLLPYQAAPIVVAMGLGRVPARDGARLCLAVAAVTFAVLAPLDYLWFRALGWL</sequence>
<feature type="transmembrane region" description="Helical" evidence="5">
    <location>
        <begin position="27"/>
        <end position="44"/>
    </location>
</feature>
<keyword evidence="7" id="KW-1185">Reference proteome</keyword>
<proteinExistence type="predicted"/>
<feature type="transmembrane region" description="Helical" evidence="5">
    <location>
        <begin position="328"/>
        <end position="354"/>
    </location>
</feature>
<protein>
    <submittedName>
        <fullName evidence="6">Citrate transporter</fullName>
    </submittedName>
</protein>
<dbReference type="Pfam" id="PF00939">
    <property type="entry name" value="Na_sulph_symp"/>
    <property type="match status" value="1"/>
</dbReference>
<feature type="transmembrane region" description="Helical" evidence="5">
    <location>
        <begin position="51"/>
        <end position="74"/>
    </location>
</feature>
<dbReference type="GO" id="GO:0005886">
    <property type="term" value="C:plasma membrane"/>
    <property type="evidence" value="ECO:0007669"/>
    <property type="project" value="TreeGrafter"/>
</dbReference>
<feature type="transmembrane region" description="Helical" evidence="5">
    <location>
        <begin position="144"/>
        <end position="162"/>
    </location>
</feature>
<feature type="transmembrane region" description="Helical" evidence="5">
    <location>
        <begin position="289"/>
        <end position="308"/>
    </location>
</feature>
<evidence type="ECO:0000256" key="5">
    <source>
        <dbReference type="SAM" id="Phobius"/>
    </source>
</evidence>
<dbReference type="OrthoDB" id="5460483at2"/>
<comment type="caution">
    <text evidence="6">The sequence shown here is derived from an EMBL/GenBank/DDBJ whole genome shotgun (WGS) entry which is preliminary data.</text>
</comment>
<evidence type="ECO:0000256" key="2">
    <source>
        <dbReference type="ARBA" id="ARBA00022692"/>
    </source>
</evidence>
<feature type="transmembrane region" description="Helical" evidence="5">
    <location>
        <begin position="366"/>
        <end position="386"/>
    </location>
</feature>
<evidence type="ECO:0000256" key="4">
    <source>
        <dbReference type="ARBA" id="ARBA00023136"/>
    </source>
</evidence>
<dbReference type="RefSeq" id="WP_048444146.1">
    <property type="nucleotide sequence ID" value="NZ_LABY01000063.1"/>
</dbReference>
<feature type="transmembrane region" description="Helical" evidence="5">
    <location>
        <begin position="94"/>
        <end position="113"/>
    </location>
</feature>
<evidence type="ECO:0000313" key="7">
    <source>
        <dbReference type="Proteomes" id="UP000035955"/>
    </source>
</evidence>